<dbReference type="RefSeq" id="WP_045959087.1">
    <property type="nucleotide sequence ID" value="NZ_FO704551.1"/>
</dbReference>
<proteinExistence type="predicted"/>
<dbReference type="InterPro" id="IPR001296">
    <property type="entry name" value="Glyco_trans_1"/>
</dbReference>
<sequence>MKTLSLSNKNMIIAIVINEKYLSNHHIDGFKVGATSFTLKITDYFISHQIFAGFILYKRDESLLVPKIEKSETNGIKYIKIRFNFSMRSEDIKEALNKALSFLSKKNNKKFNIFAYYQTDTLLSYHPSHIPCGVTHHGPFVDDFQRHYSQKEAFQAFENKNKTLHLYKQQSIGINTLIDKGYFVIQHSKLQGDYLLSKGVKKGKIKQINPPMFSYENHEYRLLNHNISHFLKTNKSEVLLFTAVARLDYFKNIDFLINASIHLLKKGIPTKTLILGDEEKHPARREMLCSMIPLEYRKSFLISHKLSHTELLNIFNELKRKAIFVCTSRYETLGITPLEAALNGIYTIVPDLSSVETSTYFSSKDKFQYDIISLTRKIISIVDKKLFESDIQQQNLRALLSKNTFEESMTRIYNEISINYMKSHPITI</sequence>
<dbReference type="GO" id="GO:0016757">
    <property type="term" value="F:glycosyltransferase activity"/>
    <property type="evidence" value="ECO:0007669"/>
    <property type="project" value="InterPro"/>
</dbReference>
<dbReference type="Gene3D" id="3.40.50.2000">
    <property type="entry name" value="Glycogen Phosphorylase B"/>
    <property type="match status" value="1"/>
</dbReference>
<reference evidence="2 3" key="1">
    <citation type="submission" date="2013-07" db="EMBL/GenBank/DDBJ databases">
        <authorList>
            <person name="Genoscope - CEA"/>
        </authorList>
    </citation>
    <scope>NUCLEOTIDE SEQUENCE [LARGE SCALE GENOMIC DNA]</scope>
    <source>
        <strain evidence="2 3">G6</strain>
    </source>
</reference>
<evidence type="ECO:0000259" key="1">
    <source>
        <dbReference type="Pfam" id="PF00534"/>
    </source>
</evidence>
<dbReference type="Proteomes" id="UP000032735">
    <property type="component" value="Chromosome"/>
</dbReference>
<dbReference type="STRING" id="1354304.XPG1_2403"/>
<evidence type="ECO:0000313" key="2">
    <source>
        <dbReference type="EMBL" id="CDG22059.1"/>
    </source>
</evidence>
<dbReference type="HOGENOM" id="CLU_058456_0_0_6"/>
<dbReference type="AlphaFoldDB" id="A0A068R4T5"/>
<evidence type="ECO:0000313" key="3">
    <source>
        <dbReference type="Proteomes" id="UP000032735"/>
    </source>
</evidence>
<dbReference type="OrthoDB" id="9802525at2"/>
<name>A0A068R4T5_9GAMM</name>
<dbReference type="EMBL" id="FO704551">
    <property type="protein sequence ID" value="CDG22059.1"/>
    <property type="molecule type" value="Genomic_DNA"/>
</dbReference>
<protein>
    <recommendedName>
        <fullName evidence="1">Glycosyl transferase family 1 domain-containing protein</fullName>
    </recommendedName>
</protein>
<accession>A0A068R4T5</accession>
<keyword evidence="3" id="KW-1185">Reference proteome</keyword>
<organism evidence="2 3">
    <name type="scientific">Xenorhabdus poinarii G6</name>
    <dbReference type="NCBI Taxonomy" id="1354304"/>
    <lineage>
        <taxon>Bacteria</taxon>
        <taxon>Pseudomonadati</taxon>
        <taxon>Pseudomonadota</taxon>
        <taxon>Gammaproteobacteria</taxon>
        <taxon>Enterobacterales</taxon>
        <taxon>Morganellaceae</taxon>
        <taxon>Xenorhabdus</taxon>
    </lineage>
</organism>
<dbReference type="SUPFAM" id="SSF53756">
    <property type="entry name" value="UDP-Glycosyltransferase/glycogen phosphorylase"/>
    <property type="match status" value="1"/>
</dbReference>
<feature type="domain" description="Glycosyl transferase family 1" evidence="1">
    <location>
        <begin position="236"/>
        <end position="351"/>
    </location>
</feature>
<gene>
    <name evidence="2" type="ORF">XPG1_2403</name>
</gene>
<dbReference type="KEGG" id="xpo:XPG1_2403"/>
<dbReference type="Pfam" id="PF00534">
    <property type="entry name" value="Glycos_transf_1"/>
    <property type="match status" value="1"/>
</dbReference>